<name>D2DXU1_9BACT</name>
<evidence type="ECO:0008006" key="3">
    <source>
        <dbReference type="Google" id="ProtNLM"/>
    </source>
</evidence>
<feature type="signal peptide" evidence="1">
    <location>
        <begin position="1"/>
        <end position="22"/>
    </location>
</feature>
<organism evidence="2">
    <name type="scientific">uncultured Verrucomicrobiota bacterium</name>
    <dbReference type="NCBI Taxonomy" id="156588"/>
    <lineage>
        <taxon>Bacteria</taxon>
        <taxon>Pseudomonadati</taxon>
        <taxon>Verrucomicrobiota</taxon>
        <taxon>environmental samples</taxon>
    </lineage>
</organism>
<sequence>MKSLVLLLVAGFLSVAAPFAVADPVPPGPGEYISIVGGVSLHIWEKWKAAPHDGWWMNFVRAARIRLNEIQETNPTADVTWLVYRPAYQARGAQDGRDYISDIRSVQAAFKIRLIFFDRPSEVIEYLNSGKDRRSTPICDLEYFGHSNKACWMYDYSSNIDSASKAWLHEKDLAQIKRGIFARNAFVKSWGCHSGESFSKKFASATGGKMIGAKGKTQYMDEELPILSTAGGYWVR</sequence>
<feature type="chain" id="PRO_5003030792" description="DUF1906 domain-containing protein" evidence="1">
    <location>
        <begin position="23"/>
        <end position="236"/>
    </location>
</feature>
<dbReference type="EMBL" id="FJ872373">
    <property type="protein sequence ID" value="ACO70914.1"/>
    <property type="molecule type" value="Genomic_DNA"/>
</dbReference>
<proteinExistence type="predicted"/>
<keyword evidence="1" id="KW-0732">Signal</keyword>
<evidence type="ECO:0000313" key="2">
    <source>
        <dbReference type="EMBL" id="ACO70914.1"/>
    </source>
</evidence>
<reference evidence="2" key="1">
    <citation type="journal article" date="2010" name="FEMS Microbiol. Ecol.">
        <title>Phylogenetic and metagenomic analysis of Verrucomicrobia in former agricultural grassland soil.</title>
        <authorList>
            <person name="Kielak A."/>
            <person name="Rodrigues J.L.M."/>
            <person name="Kuramae E.E."/>
            <person name="Chain P.S.G."/>
            <person name="van Veen J.A."/>
            <person name="Kowalchuk G.A."/>
        </authorList>
    </citation>
    <scope>NUCLEOTIDE SEQUENCE</scope>
</reference>
<protein>
    <recommendedName>
        <fullName evidence="3">DUF1906 domain-containing protein</fullName>
    </recommendedName>
</protein>
<evidence type="ECO:0000256" key="1">
    <source>
        <dbReference type="SAM" id="SignalP"/>
    </source>
</evidence>
<dbReference type="AlphaFoldDB" id="D2DXU1"/>
<accession>D2DXU1</accession>